<evidence type="ECO:0000313" key="3">
    <source>
        <dbReference type="Proteomes" id="UP000672934"/>
    </source>
</evidence>
<dbReference type="PANTHER" id="PTHR22916">
    <property type="entry name" value="GLYCOSYLTRANSFERASE"/>
    <property type="match status" value="1"/>
</dbReference>
<sequence length="347" mass="37749">MPTHSAPALLTIVICNYNYAPYLGGAIDSALRQTAPGVRVMVIDDGSSDGSRDIILGYGDRIEAVFQPNGGQVSAYNHALRRLGTPCVIFLDADDQLQPDAAEAVLAAFAAGDYVKIQFRLEVMTADGTLTGVQVPQSSDVTDCGMRLRDGWLYPSPPGSGNAYRVDALRRIFPVPVTADNIHGADFYAIYGIALVGGVGSLDRPLGRYRVHRHTTAQTGRSDSASLSLANAEDALAGARQSARRWAILRGLAWERLGIVLPAEFLDFSAEKAHFATLLHGAPLTRRWHWFRHESSRYFHTIAANPFWSARKKLAVWCLTALCLVPVASISNRAVRYIANPLARAGY</sequence>
<evidence type="ECO:0000313" key="2">
    <source>
        <dbReference type="EMBL" id="CAG2134396.1"/>
    </source>
</evidence>
<proteinExistence type="predicted"/>
<feature type="domain" description="Glycosyltransferase 2-like" evidence="1">
    <location>
        <begin position="11"/>
        <end position="172"/>
    </location>
</feature>
<reference evidence="2" key="1">
    <citation type="submission" date="2021-03" db="EMBL/GenBank/DDBJ databases">
        <authorList>
            <person name="Peeters C."/>
        </authorList>
    </citation>
    <scope>NUCLEOTIDE SEQUENCE</scope>
    <source>
        <strain evidence="2">LMG 31506</strain>
    </source>
</reference>
<organism evidence="2 3">
    <name type="scientific">Cupriavidus yeoncheonensis</name>
    <dbReference type="NCBI Taxonomy" id="1462994"/>
    <lineage>
        <taxon>Bacteria</taxon>
        <taxon>Pseudomonadati</taxon>
        <taxon>Pseudomonadota</taxon>
        <taxon>Betaproteobacteria</taxon>
        <taxon>Burkholderiales</taxon>
        <taxon>Burkholderiaceae</taxon>
        <taxon>Cupriavidus</taxon>
    </lineage>
</organism>
<dbReference type="InterPro" id="IPR029044">
    <property type="entry name" value="Nucleotide-diphossugar_trans"/>
</dbReference>
<protein>
    <recommendedName>
        <fullName evidence="1">Glycosyltransferase 2-like domain-containing protein</fullName>
    </recommendedName>
</protein>
<comment type="caution">
    <text evidence="2">The sequence shown here is derived from an EMBL/GenBank/DDBJ whole genome shotgun (WGS) entry which is preliminary data.</text>
</comment>
<dbReference type="EMBL" id="CAJPUY010000004">
    <property type="protein sequence ID" value="CAG2134396.1"/>
    <property type="molecule type" value="Genomic_DNA"/>
</dbReference>
<dbReference type="RefSeq" id="WP_211946372.1">
    <property type="nucleotide sequence ID" value="NZ_CAJPUY010000004.1"/>
</dbReference>
<dbReference type="AlphaFoldDB" id="A0A916NCU3"/>
<evidence type="ECO:0000259" key="1">
    <source>
        <dbReference type="Pfam" id="PF00535"/>
    </source>
</evidence>
<accession>A0A916NCU3</accession>
<dbReference type="InterPro" id="IPR001173">
    <property type="entry name" value="Glyco_trans_2-like"/>
</dbReference>
<dbReference type="Gene3D" id="3.90.550.10">
    <property type="entry name" value="Spore Coat Polysaccharide Biosynthesis Protein SpsA, Chain A"/>
    <property type="match status" value="1"/>
</dbReference>
<dbReference type="GO" id="GO:0016758">
    <property type="term" value="F:hexosyltransferase activity"/>
    <property type="evidence" value="ECO:0007669"/>
    <property type="project" value="UniProtKB-ARBA"/>
</dbReference>
<dbReference type="CDD" id="cd00761">
    <property type="entry name" value="Glyco_tranf_GTA_type"/>
    <property type="match status" value="1"/>
</dbReference>
<dbReference type="SUPFAM" id="SSF53448">
    <property type="entry name" value="Nucleotide-diphospho-sugar transferases"/>
    <property type="match status" value="1"/>
</dbReference>
<dbReference type="Proteomes" id="UP000672934">
    <property type="component" value="Unassembled WGS sequence"/>
</dbReference>
<dbReference type="Pfam" id="PF00535">
    <property type="entry name" value="Glycos_transf_2"/>
    <property type="match status" value="1"/>
</dbReference>
<keyword evidence="3" id="KW-1185">Reference proteome</keyword>
<name>A0A916NCU3_9BURK</name>
<gene>
    <name evidence="2" type="ORF">LMG31506_01377</name>
</gene>
<dbReference type="PANTHER" id="PTHR22916:SF3">
    <property type="entry name" value="UDP-GLCNAC:BETAGAL BETA-1,3-N-ACETYLGLUCOSAMINYLTRANSFERASE-LIKE PROTEIN 1"/>
    <property type="match status" value="1"/>
</dbReference>